<evidence type="ECO:0000313" key="1">
    <source>
        <dbReference type="EMBL" id="PON96756.1"/>
    </source>
</evidence>
<proteinExistence type="predicted"/>
<comment type="caution">
    <text evidence="1">The sequence shown here is derived from an EMBL/GenBank/DDBJ whole genome shotgun (WGS) entry which is preliminary data.</text>
</comment>
<organism evidence="1 2">
    <name type="scientific">Trema orientale</name>
    <name type="common">Charcoal tree</name>
    <name type="synonym">Celtis orientalis</name>
    <dbReference type="NCBI Taxonomy" id="63057"/>
    <lineage>
        <taxon>Eukaryota</taxon>
        <taxon>Viridiplantae</taxon>
        <taxon>Streptophyta</taxon>
        <taxon>Embryophyta</taxon>
        <taxon>Tracheophyta</taxon>
        <taxon>Spermatophyta</taxon>
        <taxon>Magnoliopsida</taxon>
        <taxon>eudicotyledons</taxon>
        <taxon>Gunneridae</taxon>
        <taxon>Pentapetalae</taxon>
        <taxon>rosids</taxon>
        <taxon>fabids</taxon>
        <taxon>Rosales</taxon>
        <taxon>Cannabaceae</taxon>
        <taxon>Trema</taxon>
    </lineage>
</organism>
<dbReference type="EMBL" id="JXTC01000036">
    <property type="protein sequence ID" value="PON96756.1"/>
    <property type="molecule type" value="Genomic_DNA"/>
</dbReference>
<dbReference type="AlphaFoldDB" id="A0A2P5FG55"/>
<feature type="non-terminal residue" evidence="1">
    <location>
        <position position="50"/>
    </location>
</feature>
<dbReference type="InParanoid" id="A0A2P5FG55"/>
<name>A0A2P5FG55_TREOI</name>
<accession>A0A2P5FG55</accession>
<keyword evidence="2" id="KW-1185">Reference proteome</keyword>
<sequence length="50" mass="5577">MGIALFKKISSIGVVYTLLHDDDDEGRRTIVVVLRENLDLVVFSTFIGPL</sequence>
<evidence type="ECO:0000313" key="2">
    <source>
        <dbReference type="Proteomes" id="UP000237000"/>
    </source>
</evidence>
<dbReference type="Proteomes" id="UP000237000">
    <property type="component" value="Unassembled WGS sequence"/>
</dbReference>
<protein>
    <submittedName>
        <fullName evidence="1">Uncharacterized protein</fullName>
    </submittedName>
</protein>
<reference evidence="2" key="1">
    <citation type="submission" date="2016-06" db="EMBL/GenBank/DDBJ databases">
        <title>Parallel loss of symbiosis genes in relatives of nitrogen-fixing non-legume Parasponia.</title>
        <authorList>
            <person name="Van Velzen R."/>
            <person name="Holmer R."/>
            <person name="Bu F."/>
            <person name="Rutten L."/>
            <person name="Van Zeijl A."/>
            <person name="Liu W."/>
            <person name="Santuari L."/>
            <person name="Cao Q."/>
            <person name="Sharma T."/>
            <person name="Shen D."/>
            <person name="Roswanjaya Y."/>
            <person name="Wardhani T."/>
            <person name="Kalhor M.S."/>
            <person name="Jansen J."/>
            <person name="Van den Hoogen J."/>
            <person name="Gungor B."/>
            <person name="Hartog M."/>
            <person name="Hontelez J."/>
            <person name="Verver J."/>
            <person name="Yang W.-C."/>
            <person name="Schijlen E."/>
            <person name="Repin R."/>
            <person name="Schilthuizen M."/>
            <person name="Schranz E."/>
            <person name="Heidstra R."/>
            <person name="Miyata K."/>
            <person name="Fedorova E."/>
            <person name="Kohlen W."/>
            <person name="Bisseling T."/>
            <person name="Smit S."/>
            <person name="Geurts R."/>
        </authorList>
    </citation>
    <scope>NUCLEOTIDE SEQUENCE [LARGE SCALE GENOMIC DNA]</scope>
    <source>
        <strain evidence="2">cv. RG33-2</strain>
    </source>
</reference>
<gene>
    <name evidence="1" type="ORF">TorRG33x02_074600</name>
</gene>